<sequence length="112" mass="12667">MKKTLLAAALTLTFTPVFAEKKTPTYDVAQFDIAGMKLGMTEQEIKAAIKTSLEMSDGDVTKDGREKKTEKSNGKKAITKSKSILFPMHGMTRWMFWWLIESNTAYPILKKM</sequence>
<comment type="caution">
    <text evidence="3">The sequence shown here is derived from an EMBL/GenBank/DDBJ whole genome shotgun (WGS) entry which is preliminary data.</text>
</comment>
<keyword evidence="2" id="KW-0732">Signal</keyword>
<gene>
    <name evidence="3" type="ORF">HMPREF9080_00765</name>
</gene>
<name>G9ZDD0_9GAMM</name>
<feature type="signal peptide" evidence="2">
    <location>
        <begin position="1"/>
        <end position="19"/>
    </location>
</feature>
<dbReference type="Proteomes" id="UP000004750">
    <property type="component" value="Unassembled WGS sequence"/>
</dbReference>
<dbReference type="EMBL" id="AGCM01000039">
    <property type="protein sequence ID" value="EHM55409.1"/>
    <property type="molecule type" value="Genomic_DNA"/>
</dbReference>
<protein>
    <submittedName>
        <fullName evidence="3">Uncharacterized protein</fullName>
    </submittedName>
</protein>
<dbReference type="RefSeq" id="WP_006984784.1">
    <property type="nucleotide sequence ID" value="NZ_JH417904.1"/>
</dbReference>
<evidence type="ECO:0000313" key="4">
    <source>
        <dbReference type="Proteomes" id="UP000004750"/>
    </source>
</evidence>
<organism evidence="3 4">
    <name type="scientific">Cardiobacterium valvarum F0432</name>
    <dbReference type="NCBI Taxonomy" id="797473"/>
    <lineage>
        <taxon>Bacteria</taxon>
        <taxon>Pseudomonadati</taxon>
        <taxon>Pseudomonadota</taxon>
        <taxon>Gammaproteobacteria</taxon>
        <taxon>Cardiobacteriales</taxon>
        <taxon>Cardiobacteriaceae</taxon>
        <taxon>Cardiobacterium</taxon>
    </lineage>
</organism>
<proteinExistence type="predicted"/>
<feature type="region of interest" description="Disordered" evidence="1">
    <location>
        <begin position="56"/>
        <end position="76"/>
    </location>
</feature>
<dbReference type="STRING" id="797473.HMPREF9080_00765"/>
<evidence type="ECO:0000256" key="2">
    <source>
        <dbReference type="SAM" id="SignalP"/>
    </source>
</evidence>
<reference evidence="3 4" key="1">
    <citation type="submission" date="2011-08" db="EMBL/GenBank/DDBJ databases">
        <authorList>
            <person name="Weinstock G."/>
            <person name="Sodergren E."/>
            <person name="Clifton S."/>
            <person name="Fulton L."/>
            <person name="Fulton B."/>
            <person name="Courtney L."/>
            <person name="Fronick C."/>
            <person name="Harrison M."/>
            <person name="Strong C."/>
            <person name="Farmer C."/>
            <person name="Delahaunty K."/>
            <person name="Markovic C."/>
            <person name="Hall O."/>
            <person name="Minx P."/>
            <person name="Tomlinson C."/>
            <person name="Mitreva M."/>
            <person name="Hou S."/>
            <person name="Chen J."/>
            <person name="Wollam A."/>
            <person name="Pepin K.H."/>
            <person name="Johnson M."/>
            <person name="Bhonagiri V."/>
            <person name="Zhang X."/>
            <person name="Suruliraj S."/>
            <person name="Warren W."/>
            <person name="Chinwalla A."/>
            <person name="Mardis E.R."/>
            <person name="Wilson R.K."/>
        </authorList>
    </citation>
    <scope>NUCLEOTIDE SEQUENCE [LARGE SCALE GENOMIC DNA]</scope>
    <source>
        <strain evidence="3 4">F0432</strain>
    </source>
</reference>
<evidence type="ECO:0000256" key="1">
    <source>
        <dbReference type="SAM" id="MobiDB-lite"/>
    </source>
</evidence>
<dbReference type="HOGENOM" id="CLU_2141363_0_0_6"/>
<evidence type="ECO:0000313" key="3">
    <source>
        <dbReference type="EMBL" id="EHM55409.1"/>
    </source>
</evidence>
<feature type="chain" id="PRO_5003529785" evidence="2">
    <location>
        <begin position="20"/>
        <end position="112"/>
    </location>
</feature>
<accession>G9ZDD0</accession>
<feature type="compositionally biased region" description="Basic and acidic residues" evidence="1">
    <location>
        <begin position="59"/>
        <end position="73"/>
    </location>
</feature>
<dbReference type="AlphaFoldDB" id="G9ZDD0"/>